<keyword evidence="9" id="KW-1185">Reference proteome</keyword>
<dbReference type="STRING" id="1432141.A0A015ILF5"/>
<feature type="domain" description="DUF659" evidence="6">
    <location>
        <begin position="198"/>
        <end position="337"/>
    </location>
</feature>
<dbReference type="PANTHER" id="PTHR46481:SF10">
    <property type="entry name" value="ZINC FINGER BED DOMAIN-CONTAINING PROTEIN 39"/>
    <property type="match status" value="1"/>
</dbReference>
<evidence type="ECO:0000313" key="8">
    <source>
        <dbReference type="EMBL" id="EXX58022.1"/>
    </source>
</evidence>
<dbReference type="GO" id="GO:0008270">
    <property type="term" value="F:zinc ion binding"/>
    <property type="evidence" value="ECO:0007669"/>
    <property type="project" value="UniProtKB-KW"/>
</dbReference>
<proteinExistence type="predicted"/>
<dbReference type="InterPro" id="IPR012337">
    <property type="entry name" value="RNaseH-like_sf"/>
</dbReference>
<dbReference type="Proteomes" id="UP000022910">
    <property type="component" value="Unassembled WGS sequence"/>
</dbReference>
<accession>A0A015ILF5</accession>
<dbReference type="OMA" id="YTHRDDI"/>
<organism evidence="8 9">
    <name type="scientific">Rhizophagus irregularis (strain DAOM 197198w)</name>
    <name type="common">Glomus intraradices</name>
    <dbReference type="NCBI Taxonomy" id="1432141"/>
    <lineage>
        <taxon>Eukaryota</taxon>
        <taxon>Fungi</taxon>
        <taxon>Fungi incertae sedis</taxon>
        <taxon>Mucoromycota</taxon>
        <taxon>Glomeromycotina</taxon>
        <taxon>Glomeromycetes</taxon>
        <taxon>Glomerales</taxon>
        <taxon>Glomeraceae</taxon>
        <taxon>Rhizophagus</taxon>
    </lineage>
</organism>
<evidence type="ECO:0000259" key="7">
    <source>
        <dbReference type="Pfam" id="PF05699"/>
    </source>
</evidence>
<dbReference type="HOGENOM" id="CLU_357928_0_0_1"/>
<dbReference type="InterPro" id="IPR007021">
    <property type="entry name" value="DUF659"/>
</dbReference>
<dbReference type="PANTHER" id="PTHR46481">
    <property type="entry name" value="ZINC FINGER BED DOMAIN-CONTAINING PROTEIN 4"/>
    <property type="match status" value="1"/>
</dbReference>
<evidence type="ECO:0000259" key="6">
    <source>
        <dbReference type="Pfam" id="PF04937"/>
    </source>
</evidence>
<protein>
    <submittedName>
        <fullName evidence="8">Uncharacterized protein</fullName>
    </submittedName>
</protein>
<reference evidence="8 9" key="1">
    <citation type="submission" date="2014-02" db="EMBL/GenBank/DDBJ databases">
        <title>Single nucleus genome sequencing reveals high similarity among nuclei of an endomycorrhizal fungus.</title>
        <authorList>
            <person name="Lin K."/>
            <person name="Geurts R."/>
            <person name="Zhang Z."/>
            <person name="Limpens E."/>
            <person name="Saunders D.G."/>
            <person name="Mu D."/>
            <person name="Pang E."/>
            <person name="Cao H."/>
            <person name="Cha H."/>
            <person name="Lin T."/>
            <person name="Zhou Q."/>
            <person name="Shang Y."/>
            <person name="Li Y."/>
            <person name="Ivanov S."/>
            <person name="Sharma T."/>
            <person name="Velzen R.V."/>
            <person name="Ruijter N.D."/>
            <person name="Aanen D.K."/>
            <person name="Win J."/>
            <person name="Kamoun S."/>
            <person name="Bisseling T."/>
            <person name="Huang S."/>
        </authorList>
    </citation>
    <scope>NUCLEOTIDE SEQUENCE [LARGE SCALE GENOMIC DNA]</scope>
    <source>
        <strain evidence="9">DAOM197198w</strain>
    </source>
</reference>
<dbReference type="SUPFAM" id="SSF53098">
    <property type="entry name" value="Ribonuclease H-like"/>
    <property type="match status" value="1"/>
</dbReference>
<comment type="subcellular location">
    <subcellularLocation>
        <location evidence="1">Nucleus</location>
    </subcellularLocation>
</comment>
<name>A0A015ILF5_RHIIW</name>
<gene>
    <name evidence="8" type="ORF">RirG_201750</name>
</gene>
<dbReference type="GO" id="GO:0046983">
    <property type="term" value="F:protein dimerization activity"/>
    <property type="evidence" value="ECO:0007669"/>
    <property type="project" value="InterPro"/>
</dbReference>
<dbReference type="Pfam" id="PF04937">
    <property type="entry name" value="DUF659"/>
    <property type="match status" value="1"/>
</dbReference>
<dbReference type="AlphaFoldDB" id="A0A015ILF5"/>
<evidence type="ECO:0000256" key="1">
    <source>
        <dbReference type="ARBA" id="ARBA00004123"/>
    </source>
</evidence>
<keyword evidence="2" id="KW-0479">Metal-binding</keyword>
<sequence length="934" mass="109153">MREKHKLSGYFLILEEKSNKYNNYVVCQDCIRVLGREAAMKQKFTNTKRACAKHLENCPHWAERHTPEQTLEIIQKAMDYGSKKPYKRQRIVESEVEENLQLKSPSITPSSHGSSNLNNFFYKTSRTNSISSSISEISFQSFGPLDNYAYREVRPEQMEIFERLLLNVTVACGFSFRWIDNPAVVELFKWLNPMLELPDRKQLGGRILKKTTKSLSETILNDAINDDLGIMLAFDGWKNVARQNLLGSVLFTSENNMIIWKVEDISGKRCTGDIIIDETKKSFEELEKQKIKINGLITDSASENAAARKRLRLQYRDKLFLPCFAHQMNLCIGDIFKESSSLNIAAEEAINLITFFNRSKVWLGRLQNEQAAAYKTHIALVTPATTRWNSHYYCFASLLKTKAALRNLATKIDENIIPDNQDFLRKLLTCIFDNNWWNCIKKIETLLVPYCATLNKLQRQNSRLHEVLHKFGNVIMILKGFDDQELANKLITKIERRWKDWEQPLLLLSFLLHPFYRDTKFNSAILNLSFPHLAKWVLYYYCAWFREEPTILLSELEDYRSKKYPYTESISKQFKNNILGYWNFTKGYSKELYRVAQRIFSITVSTASLERLFSTMGWYHSKQRNRLKSEKVLGLAQICAHMQKQQQIRELDFHAKQYKTIIENTSYNTNLESNDDMFVISDDEDTNIDNETNERDIYTRPLTSINEWSNMVTHWVEMIENELQEDQDNEIASIVDTYDISIDNIEQLQHPAVDLQAKWELKNIFVENLELPNYLEDFIIGELDQVQLSNCLSGIIGTSTISPISNWSNCPISPIANTVEDRFHCFAACTKCHKLYNKQEVEEFRQDEILAIMKCQHIEFPNSSRRQKCQTPLSHQIRLLNKVSNRIEMIYPFSTIRQQLATLYLRSGFERSLRHWSDRSHSENILTDIYDGQV</sequence>
<keyword evidence="4" id="KW-0862">Zinc</keyword>
<evidence type="ECO:0000256" key="5">
    <source>
        <dbReference type="ARBA" id="ARBA00023242"/>
    </source>
</evidence>
<dbReference type="Pfam" id="PF05699">
    <property type="entry name" value="Dimer_Tnp_hAT"/>
    <property type="match status" value="1"/>
</dbReference>
<feature type="domain" description="HAT C-terminal dimerisation" evidence="7">
    <location>
        <begin position="575"/>
        <end position="635"/>
    </location>
</feature>
<keyword evidence="3" id="KW-0863">Zinc-finger</keyword>
<dbReference type="EMBL" id="JEMT01027084">
    <property type="protein sequence ID" value="EXX58022.1"/>
    <property type="molecule type" value="Genomic_DNA"/>
</dbReference>
<evidence type="ECO:0000256" key="2">
    <source>
        <dbReference type="ARBA" id="ARBA00022723"/>
    </source>
</evidence>
<evidence type="ECO:0000313" key="9">
    <source>
        <dbReference type="Proteomes" id="UP000022910"/>
    </source>
</evidence>
<dbReference type="InterPro" id="IPR052035">
    <property type="entry name" value="ZnF_BED_domain_contain"/>
</dbReference>
<dbReference type="GO" id="GO:0005634">
    <property type="term" value="C:nucleus"/>
    <property type="evidence" value="ECO:0007669"/>
    <property type="project" value="UniProtKB-SubCell"/>
</dbReference>
<dbReference type="OrthoDB" id="2369359at2759"/>
<comment type="caution">
    <text evidence="8">The sequence shown here is derived from an EMBL/GenBank/DDBJ whole genome shotgun (WGS) entry which is preliminary data.</text>
</comment>
<keyword evidence="5" id="KW-0539">Nucleus</keyword>
<evidence type="ECO:0000256" key="4">
    <source>
        <dbReference type="ARBA" id="ARBA00022833"/>
    </source>
</evidence>
<dbReference type="InterPro" id="IPR008906">
    <property type="entry name" value="HATC_C_dom"/>
</dbReference>
<evidence type="ECO:0000256" key="3">
    <source>
        <dbReference type="ARBA" id="ARBA00022771"/>
    </source>
</evidence>